<dbReference type="AlphaFoldDB" id="A0A2G8SV52"/>
<name>A0A2G8SV52_9APHY</name>
<dbReference type="EMBL" id="AYKW01000001">
    <property type="protein sequence ID" value="PIL37612.1"/>
    <property type="molecule type" value="Genomic_DNA"/>
</dbReference>
<comment type="caution">
    <text evidence="1">The sequence shown here is derived from an EMBL/GenBank/DDBJ whole genome shotgun (WGS) entry which is preliminary data.</text>
</comment>
<sequence>MSWSMSRSSCSRALSKVIRRASMTKSRVASSREAMARRCSALRTFGLRAILLAWRAQKYSIWRSGRWKGTPTCPRTDLLGDCAGLRMIPRTFFMSAMNVSTSFFLSDVENQATSRRESTRDKRAAWMVDIISPDRRSEDRSRDRESASVRR</sequence>
<proteinExistence type="predicted"/>
<organism evidence="1 2">
    <name type="scientific">Ganoderma sinense ZZ0214-1</name>
    <dbReference type="NCBI Taxonomy" id="1077348"/>
    <lineage>
        <taxon>Eukaryota</taxon>
        <taxon>Fungi</taxon>
        <taxon>Dikarya</taxon>
        <taxon>Basidiomycota</taxon>
        <taxon>Agaricomycotina</taxon>
        <taxon>Agaricomycetes</taxon>
        <taxon>Polyporales</taxon>
        <taxon>Polyporaceae</taxon>
        <taxon>Ganoderma</taxon>
    </lineage>
</organism>
<accession>A0A2G8SV52</accession>
<protein>
    <submittedName>
        <fullName evidence="1">Uncharacterized protein</fullName>
    </submittedName>
</protein>
<reference evidence="1 2" key="1">
    <citation type="journal article" date="2015" name="Sci. Rep.">
        <title>Chromosome-level genome map provides insights into diverse defense mechanisms in the medicinal fungus Ganoderma sinense.</title>
        <authorList>
            <person name="Zhu Y."/>
            <person name="Xu J."/>
            <person name="Sun C."/>
            <person name="Zhou S."/>
            <person name="Xu H."/>
            <person name="Nelson D.R."/>
            <person name="Qian J."/>
            <person name="Song J."/>
            <person name="Luo H."/>
            <person name="Xiang L."/>
            <person name="Li Y."/>
            <person name="Xu Z."/>
            <person name="Ji A."/>
            <person name="Wang L."/>
            <person name="Lu S."/>
            <person name="Hayward A."/>
            <person name="Sun W."/>
            <person name="Li X."/>
            <person name="Schwartz D.C."/>
            <person name="Wang Y."/>
            <person name="Chen S."/>
        </authorList>
    </citation>
    <scope>NUCLEOTIDE SEQUENCE [LARGE SCALE GENOMIC DNA]</scope>
    <source>
        <strain evidence="1 2">ZZ0214-1</strain>
    </source>
</reference>
<gene>
    <name evidence="1" type="ORF">GSI_01306</name>
</gene>
<dbReference type="Proteomes" id="UP000230002">
    <property type="component" value="Unassembled WGS sequence"/>
</dbReference>
<keyword evidence="2" id="KW-1185">Reference proteome</keyword>
<evidence type="ECO:0000313" key="1">
    <source>
        <dbReference type="EMBL" id="PIL37612.1"/>
    </source>
</evidence>
<evidence type="ECO:0000313" key="2">
    <source>
        <dbReference type="Proteomes" id="UP000230002"/>
    </source>
</evidence>